<evidence type="ECO:0000313" key="4">
    <source>
        <dbReference type="EMBL" id="ABU59507.1"/>
    </source>
</evidence>
<dbReference type="Proteomes" id="UP000000263">
    <property type="component" value="Chromosome"/>
</dbReference>
<dbReference type="InterPro" id="IPR036390">
    <property type="entry name" value="WH_DNA-bd_sf"/>
</dbReference>
<dbReference type="EMBL" id="CP000804">
    <property type="protein sequence ID" value="ABU59507.1"/>
    <property type="molecule type" value="Genomic_DNA"/>
</dbReference>
<reference evidence="4 5" key="1">
    <citation type="submission" date="2007-08" db="EMBL/GenBank/DDBJ databases">
        <title>Complete sequence of Roseiflexus castenholzii DSM 13941.</title>
        <authorList>
            <consortium name="US DOE Joint Genome Institute"/>
            <person name="Copeland A."/>
            <person name="Lucas S."/>
            <person name="Lapidus A."/>
            <person name="Barry K."/>
            <person name="Glavina del Rio T."/>
            <person name="Dalin E."/>
            <person name="Tice H."/>
            <person name="Pitluck S."/>
            <person name="Thompson L.S."/>
            <person name="Brettin T."/>
            <person name="Bruce D."/>
            <person name="Detter J.C."/>
            <person name="Han C."/>
            <person name="Tapia R."/>
            <person name="Schmutz J."/>
            <person name="Larimer F."/>
            <person name="Land M."/>
            <person name="Hauser L."/>
            <person name="Kyrpides N."/>
            <person name="Mikhailova N."/>
            <person name="Bryant D.A."/>
            <person name="Hanada S."/>
            <person name="Tsukatani Y."/>
            <person name="Richardson P."/>
        </authorList>
    </citation>
    <scope>NUCLEOTIDE SEQUENCE [LARGE SCALE GENOMIC DNA]</scope>
    <source>
        <strain evidence="5">DSM 13941 / HLO8</strain>
    </source>
</reference>
<dbReference type="Pfam" id="PF08220">
    <property type="entry name" value="HTH_DeoR"/>
    <property type="match status" value="1"/>
</dbReference>
<feature type="domain" description="HTH deoR-type" evidence="3">
    <location>
        <begin position="15"/>
        <end position="70"/>
    </location>
</feature>
<dbReference type="KEGG" id="rca:Rcas_3457"/>
<proteinExistence type="predicted"/>
<dbReference type="InterPro" id="IPR001034">
    <property type="entry name" value="DeoR_HTH"/>
</dbReference>
<keyword evidence="1" id="KW-0805">Transcription regulation</keyword>
<dbReference type="InterPro" id="IPR014036">
    <property type="entry name" value="DeoR-like_C"/>
</dbReference>
<evidence type="ECO:0000256" key="1">
    <source>
        <dbReference type="ARBA" id="ARBA00023015"/>
    </source>
</evidence>
<dbReference type="GO" id="GO:0003700">
    <property type="term" value="F:DNA-binding transcription factor activity"/>
    <property type="evidence" value="ECO:0007669"/>
    <property type="project" value="InterPro"/>
</dbReference>
<dbReference type="SMART" id="SM01134">
    <property type="entry name" value="DeoRC"/>
    <property type="match status" value="1"/>
</dbReference>
<dbReference type="Pfam" id="PF00455">
    <property type="entry name" value="DeoRC"/>
    <property type="match status" value="1"/>
</dbReference>
<evidence type="ECO:0000256" key="2">
    <source>
        <dbReference type="ARBA" id="ARBA00023163"/>
    </source>
</evidence>
<dbReference type="InterPro" id="IPR036388">
    <property type="entry name" value="WH-like_DNA-bd_sf"/>
</dbReference>
<dbReference type="InterPro" id="IPR037171">
    <property type="entry name" value="NagB/RpiA_transferase-like"/>
</dbReference>
<dbReference type="PROSITE" id="PS51000">
    <property type="entry name" value="HTH_DEOR_2"/>
    <property type="match status" value="1"/>
</dbReference>
<protein>
    <submittedName>
        <fullName evidence="4">Transcriptional regulator, DeoR family</fullName>
    </submittedName>
</protein>
<dbReference type="PANTHER" id="PTHR30363">
    <property type="entry name" value="HTH-TYPE TRANSCRIPTIONAL REGULATOR SRLR-RELATED"/>
    <property type="match status" value="1"/>
</dbReference>
<dbReference type="SMART" id="SM00420">
    <property type="entry name" value="HTH_DEOR"/>
    <property type="match status" value="1"/>
</dbReference>
<dbReference type="STRING" id="383372.Rcas_3457"/>
<evidence type="ECO:0000313" key="5">
    <source>
        <dbReference type="Proteomes" id="UP000000263"/>
    </source>
</evidence>
<keyword evidence="5" id="KW-1185">Reference proteome</keyword>
<name>A7NPL1_ROSCS</name>
<sequence>MHKPMTDHSAEALPPEVRRDQIMALLQRHGQISVKWCAEQLGVSEVTIRSDFALLEREGMLRRIWGGAVLDRPLWPEGSFASRLKVRVEEKERIARAAARLINDGDTVMLDASTTAYAIARQIADRRNLTVITNGMHLALSLGAHPSITTIVIGGQVRGDTGSLTGTLAEEMLQRLHADKGFFSARGLTLAKGLTESSIPEGLLKAAMVRHVDQVIAVLDSSKLGVSSLTSFCPVEAIHRLITAGADAAERSAPFGDLFPVMIAG</sequence>
<dbReference type="InterPro" id="IPR050313">
    <property type="entry name" value="Carb_Metab_HTH_regulators"/>
</dbReference>
<dbReference type="SUPFAM" id="SSF46785">
    <property type="entry name" value="Winged helix' DNA-binding domain"/>
    <property type="match status" value="1"/>
</dbReference>
<dbReference type="AlphaFoldDB" id="A7NPL1"/>
<organism evidence="4 5">
    <name type="scientific">Roseiflexus castenholzii (strain DSM 13941 / HLO8)</name>
    <dbReference type="NCBI Taxonomy" id="383372"/>
    <lineage>
        <taxon>Bacteria</taxon>
        <taxon>Bacillati</taxon>
        <taxon>Chloroflexota</taxon>
        <taxon>Chloroflexia</taxon>
        <taxon>Chloroflexales</taxon>
        <taxon>Roseiflexineae</taxon>
        <taxon>Roseiflexaceae</taxon>
        <taxon>Roseiflexus</taxon>
    </lineage>
</organism>
<dbReference type="PANTHER" id="PTHR30363:SF44">
    <property type="entry name" value="AGA OPERON TRANSCRIPTIONAL REPRESSOR-RELATED"/>
    <property type="match status" value="1"/>
</dbReference>
<accession>A7NPL1</accession>
<dbReference type="SUPFAM" id="SSF100950">
    <property type="entry name" value="NagB/RpiA/CoA transferase-like"/>
    <property type="match status" value="1"/>
</dbReference>
<gene>
    <name evidence="4" type="ordered locus">Rcas_3457</name>
</gene>
<keyword evidence="2" id="KW-0804">Transcription</keyword>
<evidence type="ECO:0000259" key="3">
    <source>
        <dbReference type="PROSITE" id="PS51000"/>
    </source>
</evidence>
<dbReference type="Gene3D" id="1.10.10.10">
    <property type="entry name" value="Winged helix-like DNA-binding domain superfamily/Winged helix DNA-binding domain"/>
    <property type="match status" value="1"/>
</dbReference>
<dbReference type="Gene3D" id="3.30.750.70">
    <property type="entry name" value="4-hydroxybutyrate coenzyme like domains"/>
    <property type="match status" value="1"/>
</dbReference>
<dbReference type="HOGENOM" id="CLU_060699_1_4_0"/>
<dbReference type="eggNOG" id="COG1349">
    <property type="taxonomic scope" value="Bacteria"/>
</dbReference>